<evidence type="ECO:0000313" key="2">
    <source>
        <dbReference type="EMBL" id="PKZ41289.1"/>
    </source>
</evidence>
<dbReference type="Pfam" id="PF14013">
    <property type="entry name" value="MT0933_antitox"/>
    <property type="match status" value="1"/>
</dbReference>
<dbReference type="EMBL" id="PKIZ01000015">
    <property type="protein sequence ID" value="PKZ41289.1"/>
    <property type="molecule type" value="Genomic_DNA"/>
</dbReference>
<dbReference type="InterPro" id="IPR028037">
    <property type="entry name" value="Antitoxin_Rv0909/MT0933"/>
</dbReference>
<sequence>MGIMDNAKDLAGKGYDAQREKVDGAIDAAGDRVDDATGNKFGDQIASGGDKVGEHLDGLSGDEQQA</sequence>
<evidence type="ECO:0000313" key="3">
    <source>
        <dbReference type="Proteomes" id="UP000234206"/>
    </source>
</evidence>
<proteinExistence type="predicted"/>
<feature type="region of interest" description="Disordered" evidence="1">
    <location>
        <begin position="39"/>
        <end position="66"/>
    </location>
</feature>
<reference evidence="2 3" key="1">
    <citation type="submission" date="2017-12" db="EMBL/GenBank/DDBJ databases">
        <title>Phylogenetic diversity of female urinary microbiome.</title>
        <authorList>
            <person name="Thomas-White K."/>
            <person name="Wolfe A.J."/>
        </authorList>
    </citation>
    <scope>NUCLEOTIDE SEQUENCE [LARGE SCALE GENOMIC DNA]</scope>
    <source>
        <strain evidence="2 3">UMB1298</strain>
    </source>
</reference>
<accession>A0A2I1P9H6</accession>
<evidence type="ECO:0000256" key="1">
    <source>
        <dbReference type="SAM" id="MobiDB-lite"/>
    </source>
</evidence>
<dbReference type="Proteomes" id="UP000234206">
    <property type="component" value="Unassembled WGS sequence"/>
</dbReference>
<dbReference type="AlphaFoldDB" id="A0A2I1P9H6"/>
<gene>
    <name evidence="2" type="ORF">CYJ76_08315</name>
</gene>
<keyword evidence="3" id="KW-1185">Reference proteome</keyword>
<comment type="caution">
    <text evidence="2">The sequence shown here is derived from an EMBL/GenBank/DDBJ whole genome shotgun (WGS) entry which is preliminary data.</text>
</comment>
<name>A0A2I1P9H6_9MICO</name>
<protein>
    <submittedName>
        <fullName evidence="2">Antitoxin</fullName>
    </submittedName>
</protein>
<organism evidence="2 3">
    <name type="scientific">Kytococcus schroeteri</name>
    <dbReference type="NCBI Taxonomy" id="138300"/>
    <lineage>
        <taxon>Bacteria</taxon>
        <taxon>Bacillati</taxon>
        <taxon>Actinomycetota</taxon>
        <taxon>Actinomycetes</taxon>
        <taxon>Micrococcales</taxon>
        <taxon>Kytococcaceae</taxon>
        <taxon>Kytococcus</taxon>
    </lineage>
</organism>
<dbReference type="OrthoDB" id="5125103at2"/>